<feature type="domain" description="LiaI-LiaF-like transmembrane region" evidence="2">
    <location>
        <begin position="11"/>
        <end position="52"/>
    </location>
</feature>
<organism evidence="3 4">
    <name type="scientific">Paenibacillus lignilyticus</name>
    <dbReference type="NCBI Taxonomy" id="1172615"/>
    <lineage>
        <taxon>Bacteria</taxon>
        <taxon>Bacillati</taxon>
        <taxon>Bacillota</taxon>
        <taxon>Bacilli</taxon>
        <taxon>Bacillales</taxon>
        <taxon>Paenibacillaceae</taxon>
        <taxon>Paenibacillus</taxon>
    </lineage>
</organism>
<evidence type="ECO:0000313" key="4">
    <source>
        <dbReference type="Proteomes" id="UP000673394"/>
    </source>
</evidence>
<dbReference type="InterPro" id="IPR043726">
    <property type="entry name" value="LiaI-LiaF-like_TM1"/>
</dbReference>
<feature type="transmembrane region" description="Helical" evidence="1">
    <location>
        <begin position="12"/>
        <end position="32"/>
    </location>
</feature>
<dbReference type="EMBL" id="JAGKSP010000026">
    <property type="protein sequence ID" value="MBP3966906.1"/>
    <property type="molecule type" value="Genomic_DNA"/>
</dbReference>
<comment type="caution">
    <text evidence="3">The sequence shown here is derived from an EMBL/GenBank/DDBJ whole genome shotgun (WGS) entry which is preliminary data.</text>
</comment>
<name>A0ABS5CM06_9BACL</name>
<evidence type="ECO:0000259" key="2">
    <source>
        <dbReference type="Pfam" id="PF18917"/>
    </source>
</evidence>
<keyword evidence="4" id="KW-1185">Reference proteome</keyword>
<evidence type="ECO:0000256" key="1">
    <source>
        <dbReference type="SAM" id="Phobius"/>
    </source>
</evidence>
<accession>A0ABS5CM06</accession>
<sequence length="236" mass="25857">MRQWRVGTWSMGTALIAMGVLLVAVQFGGISWLDQGMIWWPMLFVLVGLEIIIYLWRSKTEQPVLRYDLFSIIAVAVLGGSCLLFTTVNATGLMDEIRGSIGAKEVRVKAEQVSEKIGTGVKRIVVQDEHYWNGSLMIDADASGSGQVQAFGACRYEVGSGDKAPASVELVETHLVGDALYVTLKQPEARRSFMASTPSCQLTVVLPSDKKVELENGLQRFMGGDRKLPAGWGMKE</sequence>
<feature type="transmembrane region" description="Helical" evidence="1">
    <location>
        <begin position="38"/>
        <end position="57"/>
    </location>
</feature>
<feature type="transmembrane region" description="Helical" evidence="1">
    <location>
        <begin position="69"/>
        <end position="88"/>
    </location>
</feature>
<dbReference type="Pfam" id="PF18917">
    <property type="entry name" value="LiaI-LiaF-like_TM1"/>
    <property type="match status" value="1"/>
</dbReference>
<dbReference type="Proteomes" id="UP000673394">
    <property type="component" value="Unassembled WGS sequence"/>
</dbReference>
<keyword evidence="1" id="KW-1133">Transmembrane helix</keyword>
<keyword evidence="1" id="KW-0472">Membrane</keyword>
<dbReference type="RefSeq" id="WP_210664090.1">
    <property type="nucleotide sequence ID" value="NZ_JAGKSP010000026.1"/>
</dbReference>
<keyword evidence="1" id="KW-0812">Transmembrane</keyword>
<protein>
    <recommendedName>
        <fullName evidence="2">LiaI-LiaF-like transmembrane region domain-containing protein</fullName>
    </recommendedName>
</protein>
<gene>
    <name evidence="3" type="ORF">I8J30_29925</name>
</gene>
<reference evidence="3 4" key="1">
    <citation type="submission" date="2021-04" db="EMBL/GenBank/DDBJ databases">
        <title>Paenibacillus sp. DLE-14 whole genome sequence.</title>
        <authorList>
            <person name="Ham Y.J."/>
        </authorList>
    </citation>
    <scope>NUCLEOTIDE SEQUENCE [LARGE SCALE GENOMIC DNA]</scope>
    <source>
        <strain evidence="3 4">DLE-14</strain>
    </source>
</reference>
<proteinExistence type="predicted"/>
<evidence type="ECO:0000313" key="3">
    <source>
        <dbReference type="EMBL" id="MBP3966906.1"/>
    </source>
</evidence>